<dbReference type="InterPro" id="IPR029071">
    <property type="entry name" value="Ubiquitin-like_domsf"/>
</dbReference>
<sequence length="292" mass="34100">MVSKFKALHVDIVDILKTAALEPKSFEEIIELLEKKRGRGCRKYAVQRALTRCIQLGKVKENNENYTLASADHQQVQTTTIQSQISRFFDQDFKKLRERCEREYNWNSIRSQRVLEAYKQFIELKAIKKDFAATELSPPSLVDQMWHAHILDTKEYYPACLRAFGQILHHDADGGLNLQARDTRRLKARTMAQAHFKQMHSDIWEVHSTEQRHSSDQIITIRARMASCDEQYIKMKKNQTFEALDKFYDSKFGSGKHRILHNGVRVRPKQTPSDLDMKEEESIDVVLEQQGC</sequence>
<reference evidence="2" key="1">
    <citation type="submission" date="2021-01" db="EMBL/GenBank/DDBJ databases">
        <authorList>
            <person name="Corre E."/>
            <person name="Pelletier E."/>
            <person name="Niang G."/>
            <person name="Scheremetjew M."/>
            <person name="Finn R."/>
            <person name="Kale V."/>
            <person name="Holt S."/>
            <person name="Cochrane G."/>
            <person name="Meng A."/>
            <person name="Brown T."/>
            <person name="Cohen L."/>
        </authorList>
    </citation>
    <scope>NUCLEOTIDE SEQUENCE</scope>
    <source>
        <strain evidence="2">CCMP1510</strain>
    </source>
</reference>
<evidence type="ECO:0000259" key="1">
    <source>
        <dbReference type="PROSITE" id="PS50053"/>
    </source>
</evidence>
<dbReference type="EMBL" id="HBIJ01003512">
    <property type="protein sequence ID" value="CAE0361720.1"/>
    <property type="molecule type" value="Transcribed_RNA"/>
</dbReference>
<organism evidence="2">
    <name type="scientific">Aureoumbra lagunensis</name>
    <dbReference type="NCBI Taxonomy" id="44058"/>
    <lineage>
        <taxon>Eukaryota</taxon>
        <taxon>Sar</taxon>
        <taxon>Stramenopiles</taxon>
        <taxon>Ochrophyta</taxon>
        <taxon>Pelagophyceae</taxon>
        <taxon>Pelagomonadales</taxon>
        <taxon>Aureoumbra</taxon>
    </lineage>
</organism>
<dbReference type="InterPro" id="IPR000626">
    <property type="entry name" value="Ubiquitin-like_dom"/>
</dbReference>
<evidence type="ECO:0000313" key="2">
    <source>
        <dbReference type="EMBL" id="CAE0361720.1"/>
    </source>
</evidence>
<name>A0A7S3JQI9_9STRA</name>
<proteinExistence type="predicted"/>
<protein>
    <recommendedName>
        <fullName evidence="1">Ubiquitin-like domain-containing protein</fullName>
    </recommendedName>
</protein>
<feature type="domain" description="Ubiquitin-like" evidence="1">
    <location>
        <begin position="219"/>
        <end position="292"/>
    </location>
</feature>
<gene>
    <name evidence="2" type="ORF">ALAG00032_LOCUS2453</name>
</gene>
<dbReference type="AlphaFoldDB" id="A0A7S3JQI9"/>
<dbReference type="PROSITE" id="PS50053">
    <property type="entry name" value="UBIQUITIN_2"/>
    <property type="match status" value="1"/>
</dbReference>
<accession>A0A7S3JQI9</accession>
<dbReference type="Gene3D" id="3.10.20.90">
    <property type="entry name" value="Phosphatidylinositol 3-kinase Catalytic Subunit, Chain A, domain 1"/>
    <property type="match status" value="1"/>
</dbReference>
<dbReference type="SUPFAM" id="SSF54236">
    <property type="entry name" value="Ubiquitin-like"/>
    <property type="match status" value="1"/>
</dbReference>